<feature type="signal peptide" evidence="1">
    <location>
        <begin position="1"/>
        <end position="20"/>
    </location>
</feature>
<proteinExistence type="predicted"/>
<dbReference type="AlphaFoldDB" id="A0A0E9USS1"/>
<evidence type="ECO:0000256" key="1">
    <source>
        <dbReference type="SAM" id="SignalP"/>
    </source>
</evidence>
<feature type="chain" id="PRO_5002434059" evidence="1">
    <location>
        <begin position="21"/>
        <end position="83"/>
    </location>
</feature>
<reference evidence="2" key="2">
    <citation type="journal article" date="2015" name="Fish Shellfish Immunol.">
        <title>Early steps in the European eel (Anguilla anguilla)-Vibrio vulnificus interaction in the gills: Role of the RtxA13 toxin.</title>
        <authorList>
            <person name="Callol A."/>
            <person name="Pajuelo D."/>
            <person name="Ebbesson L."/>
            <person name="Teles M."/>
            <person name="MacKenzie S."/>
            <person name="Amaro C."/>
        </authorList>
    </citation>
    <scope>NUCLEOTIDE SEQUENCE</scope>
</reference>
<dbReference type="EMBL" id="GBXM01040554">
    <property type="protein sequence ID" value="JAH68023.1"/>
    <property type="molecule type" value="Transcribed_RNA"/>
</dbReference>
<evidence type="ECO:0000313" key="2">
    <source>
        <dbReference type="EMBL" id="JAH68023.1"/>
    </source>
</evidence>
<organism evidence="2">
    <name type="scientific">Anguilla anguilla</name>
    <name type="common">European freshwater eel</name>
    <name type="synonym">Muraena anguilla</name>
    <dbReference type="NCBI Taxonomy" id="7936"/>
    <lineage>
        <taxon>Eukaryota</taxon>
        <taxon>Metazoa</taxon>
        <taxon>Chordata</taxon>
        <taxon>Craniata</taxon>
        <taxon>Vertebrata</taxon>
        <taxon>Euteleostomi</taxon>
        <taxon>Actinopterygii</taxon>
        <taxon>Neopterygii</taxon>
        <taxon>Teleostei</taxon>
        <taxon>Anguilliformes</taxon>
        <taxon>Anguillidae</taxon>
        <taxon>Anguilla</taxon>
    </lineage>
</organism>
<name>A0A0E9USS1_ANGAN</name>
<sequence>MILPVYHMLIIYLLMKNAYICIFSPHIDTGGFERSATSCYLSLMSGTTSVMKNSVRKLPSDKPCNCWRECLRKWLLYFAIVRK</sequence>
<keyword evidence="1" id="KW-0732">Signal</keyword>
<accession>A0A0E9USS1</accession>
<protein>
    <submittedName>
        <fullName evidence="2">Uncharacterized protein</fullName>
    </submittedName>
</protein>
<reference evidence="2" key="1">
    <citation type="submission" date="2014-11" db="EMBL/GenBank/DDBJ databases">
        <authorList>
            <person name="Amaro Gonzalez C."/>
        </authorList>
    </citation>
    <scope>NUCLEOTIDE SEQUENCE</scope>
</reference>